<dbReference type="EMBL" id="MTBD01000049">
    <property type="protein sequence ID" value="PRP68756.1"/>
    <property type="molecule type" value="Genomic_DNA"/>
</dbReference>
<name>A0A2S9WZD2_9NEIS</name>
<dbReference type="OrthoDB" id="9790161at2"/>
<dbReference type="AlphaFoldDB" id="A0A2S9WZD2"/>
<accession>A0A2S9WZD2</accession>
<evidence type="ECO:0008006" key="3">
    <source>
        <dbReference type="Google" id="ProtNLM"/>
    </source>
</evidence>
<comment type="caution">
    <text evidence="1">The sequence shown here is derived from an EMBL/GenBank/DDBJ whole genome shotgun (WGS) entry which is preliminary data.</text>
</comment>
<dbReference type="Pfam" id="PF06841">
    <property type="entry name" value="Phage_T4_gp19"/>
    <property type="match status" value="1"/>
</dbReference>
<reference evidence="1 2" key="1">
    <citation type="submission" date="2017-01" db="EMBL/GenBank/DDBJ databases">
        <title>New insights into the genetic diversity of Chromobacterium isolated from tropical freshwater lake.</title>
        <authorList>
            <person name="Santos A.B."/>
            <person name="Nascimento A.M."/>
            <person name="Da Silva P.C."/>
        </authorList>
    </citation>
    <scope>NUCLEOTIDE SEQUENCE [LARGE SCALE GENOMIC DNA]</scope>
    <source>
        <strain evidence="1 2">56AF</strain>
    </source>
</reference>
<gene>
    <name evidence="1" type="ORF">BUE93_20645</name>
</gene>
<sequence length="151" mass="17197">MAKTTLPYLAAYRFAVTMTVGLKMIASDLRFQSVGNLDLERKLEWQNGQAFLTKDESIKTLTLKRGLIAPGNAKDNPLEDVTKQQITRWSERLVRTDLLINALDDKGQPKATWKVDGAVLRKIDWGGLDAGRNEILLEEMQFEYRVLRPFS</sequence>
<protein>
    <recommendedName>
        <fullName evidence="3">Phage tail protein</fullName>
    </recommendedName>
</protein>
<organism evidence="1 2">
    <name type="scientific">Chromobacterium amazonense</name>
    <dbReference type="NCBI Taxonomy" id="1382803"/>
    <lineage>
        <taxon>Bacteria</taxon>
        <taxon>Pseudomonadati</taxon>
        <taxon>Pseudomonadota</taxon>
        <taxon>Betaproteobacteria</taxon>
        <taxon>Neisseriales</taxon>
        <taxon>Chromobacteriaceae</taxon>
        <taxon>Chromobacterium</taxon>
    </lineage>
</organism>
<evidence type="ECO:0000313" key="1">
    <source>
        <dbReference type="EMBL" id="PRP68756.1"/>
    </source>
</evidence>
<dbReference type="InterPro" id="IPR010667">
    <property type="entry name" value="Phage_T4_Gp19"/>
</dbReference>
<proteinExistence type="predicted"/>
<dbReference type="GO" id="GO:0005198">
    <property type="term" value="F:structural molecule activity"/>
    <property type="evidence" value="ECO:0007669"/>
    <property type="project" value="InterPro"/>
</dbReference>
<evidence type="ECO:0000313" key="2">
    <source>
        <dbReference type="Proteomes" id="UP000239469"/>
    </source>
</evidence>
<dbReference type="Proteomes" id="UP000239469">
    <property type="component" value="Unassembled WGS sequence"/>
</dbReference>
<dbReference type="RefSeq" id="WP_106078094.1">
    <property type="nucleotide sequence ID" value="NZ_MTBD01000049.1"/>
</dbReference>